<dbReference type="EMBL" id="CAMGYJ010000006">
    <property type="protein sequence ID" value="CAI0435386.1"/>
    <property type="molecule type" value="Genomic_DNA"/>
</dbReference>
<evidence type="ECO:0000313" key="2">
    <source>
        <dbReference type="Proteomes" id="UP001154282"/>
    </source>
</evidence>
<sequence length="45" mass="4845">MQYLLRFSPGPYCNSVWSPLLLAMSLQVAPFPLSVSGVSCLQGVS</sequence>
<keyword evidence="2" id="KW-1185">Reference proteome</keyword>
<gene>
    <name evidence="1" type="ORF">LITE_LOCUS24677</name>
</gene>
<evidence type="ECO:0000313" key="1">
    <source>
        <dbReference type="EMBL" id="CAI0435386.1"/>
    </source>
</evidence>
<name>A0AAV0LPG6_9ROSI</name>
<organism evidence="1 2">
    <name type="scientific">Linum tenue</name>
    <dbReference type="NCBI Taxonomy" id="586396"/>
    <lineage>
        <taxon>Eukaryota</taxon>
        <taxon>Viridiplantae</taxon>
        <taxon>Streptophyta</taxon>
        <taxon>Embryophyta</taxon>
        <taxon>Tracheophyta</taxon>
        <taxon>Spermatophyta</taxon>
        <taxon>Magnoliopsida</taxon>
        <taxon>eudicotyledons</taxon>
        <taxon>Gunneridae</taxon>
        <taxon>Pentapetalae</taxon>
        <taxon>rosids</taxon>
        <taxon>fabids</taxon>
        <taxon>Malpighiales</taxon>
        <taxon>Linaceae</taxon>
        <taxon>Linum</taxon>
    </lineage>
</organism>
<dbReference type="Proteomes" id="UP001154282">
    <property type="component" value="Unassembled WGS sequence"/>
</dbReference>
<dbReference type="AlphaFoldDB" id="A0AAV0LPG6"/>
<accession>A0AAV0LPG6</accession>
<protein>
    <submittedName>
        <fullName evidence="1">Uncharacterized protein</fullName>
    </submittedName>
</protein>
<comment type="caution">
    <text evidence="1">The sequence shown here is derived from an EMBL/GenBank/DDBJ whole genome shotgun (WGS) entry which is preliminary data.</text>
</comment>
<reference evidence="1" key="1">
    <citation type="submission" date="2022-08" db="EMBL/GenBank/DDBJ databases">
        <authorList>
            <person name="Gutierrez-Valencia J."/>
        </authorList>
    </citation>
    <scope>NUCLEOTIDE SEQUENCE</scope>
</reference>
<proteinExistence type="predicted"/>